<accession>A0A2T4C2W1</accession>
<dbReference type="InterPro" id="IPR036322">
    <property type="entry name" value="WD40_repeat_dom_sf"/>
</dbReference>
<name>A0A2T4C2W1_TRILO</name>
<sequence>MPSETPKATFFIRVVLADSQRLILVSEDTSSKIWDTTTGTCLRQLSRDATPVGKRVWWLPPDYRPSTIVSHDGSVIIRSHGDRQALSFWFANDELETVL</sequence>
<dbReference type="SUPFAM" id="SSF50978">
    <property type="entry name" value="WD40 repeat-like"/>
    <property type="match status" value="1"/>
</dbReference>
<dbReference type="Gene3D" id="2.130.10.10">
    <property type="entry name" value="YVTN repeat-like/Quinoprotein amine dehydrogenase"/>
    <property type="match status" value="1"/>
</dbReference>
<evidence type="ECO:0000313" key="1">
    <source>
        <dbReference type="EMBL" id="PTB75911.1"/>
    </source>
</evidence>
<dbReference type="InterPro" id="IPR015943">
    <property type="entry name" value="WD40/YVTN_repeat-like_dom_sf"/>
</dbReference>
<gene>
    <name evidence="1" type="ORF">M440DRAFT_1402450</name>
</gene>
<reference evidence="1 2" key="1">
    <citation type="submission" date="2016-07" db="EMBL/GenBank/DDBJ databases">
        <title>Multiple horizontal gene transfer events from other fungi enriched the ability of initially mycotrophic Trichoderma (Ascomycota) to feed on dead plant biomass.</title>
        <authorList>
            <consortium name="DOE Joint Genome Institute"/>
            <person name="Aerts A."/>
            <person name="Atanasova L."/>
            <person name="Chenthamara K."/>
            <person name="Zhang J."/>
            <person name="Grujic M."/>
            <person name="Henrissat B."/>
            <person name="Kuo A."/>
            <person name="Salamov A."/>
            <person name="Lipzen A."/>
            <person name="Labutti K."/>
            <person name="Barry K."/>
            <person name="Miao Y."/>
            <person name="Rahimi M.J."/>
            <person name="Shen Q."/>
            <person name="Grigoriev I.V."/>
            <person name="Kubicek C.P."/>
            <person name="Druzhinina I.S."/>
        </authorList>
    </citation>
    <scope>NUCLEOTIDE SEQUENCE [LARGE SCALE GENOMIC DNA]</scope>
    <source>
        <strain evidence="1 2">ATCC 18648</strain>
    </source>
</reference>
<dbReference type="EMBL" id="KZ679133">
    <property type="protein sequence ID" value="PTB75911.1"/>
    <property type="molecule type" value="Genomic_DNA"/>
</dbReference>
<dbReference type="OrthoDB" id="5571054at2759"/>
<proteinExistence type="predicted"/>
<keyword evidence="2" id="KW-1185">Reference proteome</keyword>
<dbReference type="AlphaFoldDB" id="A0A2T4C2W1"/>
<evidence type="ECO:0000313" key="2">
    <source>
        <dbReference type="Proteomes" id="UP000240760"/>
    </source>
</evidence>
<dbReference type="Proteomes" id="UP000240760">
    <property type="component" value="Unassembled WGS sequence"/>
</dbReference>
<feature type="non-terminal residue" evidence="1">
    <location>
        <position position="99"/>
    </location>
</feature>
<organism evidence="1 2">
    <name type="scientific">Trichoderma longibrachiatum ATCC 18648</name>
    <dbReference type="NCBI Taxonomy" id="983965"/>
    <lineage>
        <taxon>Eukaryota</taxon>
        <taxon>Fungi</taxon>
        <taxon>Dikarya</taxon>
        <taxon>Ascomycota</taxon>
        <taxon>Pezizomycotina</taxon>
        <taxon>Sordariomycetes</taxon>
        <taxon>Hypocreomycetidae</taxon>
        <taxon>Hypocreales</taxon>
        <taxon>Hypocreaceae</taxon>
        <taxon>Trichoderma</taxon>
    </lineage>
</organism>
<evidence type="ECO:0008006" key="3">
    <source>
        <dbReference type="Google" id="ProtNLM"/>
    </source>
</evidence>
<protein>
    <recommendedName>
        <fullName evidence="3">WD40 repeat-like protein</fullName>
    </recommendedName>
</protein>